<gene>
    <name evidence="1" type="ORF">LTR91_015148</name>
</gene>
<evidence type="ECO:0000313" key="2">
    <source>
        <dbReference type="Proteomes" id="UP001175353"/>
    </source>
</evidence>
<evidence type="ECO:0000313" key="1">
    <source>
        <dbReference type="EMBL" id="KAK0972426.1"/>
    </source>
</evidence>
<keyword evidence="2" id="KW-1185">Reference proteome</keyword>
<name>A0AAN6QNF3_9PEZI</name>
<accession>A0AAN6QNF3</accession>
<dbReference type="AlphaFoldDB" id="A0AAN6QNF3"/>
<sequence length="91" mass="9507">MVGQHPIDTALSPCYRQLPEGPSQARLDLDEVPTKQLLAAAWAGLIRDDKTEAADMVEEAGKKAYGDGIFQTAMAAACGGGGIIGEEPTYG</sequence>
<dbReference type="EMBL" id="JAUJLE010000169">
    <property type="protein sequence ID" value="KAK0972426.1"/>
    <property type="molecule type" value="Genomic_DNA"/>
</dbReference>
<dbReference type="Proteomes" id="UP001175353">
    <property type="component" value="Unassembled WGS sequence"/>
</dbReference>
<protein>
    <submittedName>
        <fullName evidence="1">Uncharacterized protein</fullName>
    </submittedName>
</protein>
<proteinExistence type="predicted"/>
<reference evidence="1" key="1">
    <citation type="submission" date="2023-06" db="EMBL/GenBank/DDBJ databases">
        <title>Black Yeasts Isolated from many extreme environments.</title>
        <authorList>
            <person name="Coleine C."/>
            <person name="Stajich J.E."/>
            <person name="Selbmann L."/>
        </authorList>
    </citation>
    <scope>NUCLEOTIDE SEQUENCE</scope>
    <source>
        <strain evidence="1">CCFEE 5200</strain>
    </source>
</reference>
<organism evidence="1 2">
    <name type="scientific">Friedmanniomyces endolithicus</name>
    <dbReference type="NCBI Taxonomy" id="329885"/>
    <lineage>
        <taxon>Eukaryota</taxon>
        <taxon>Fungi</taxon>
        <taxon>Dikarya</taxon>
        <taxon>Ascomycota</taxon>
        <taxon>Pezizomycotina</taxon>
        <taxon>Dothideomycetes</taxon>
        <taxon>Dothideomycetidae</taxon>
        <taxon>Mycosphaerellales</taxon>
        <taxon>Teratosphaeriaceae</taxon>
        <taxon>Friedmanniomyces</taxon>
    </lineage>
</organism>
<comment type="caution">
    <text evidence="1">The sequence shown here is derived from an EMBL/GenBank/DDBJ whole genome shotgun (WGS) entry which is preliminary data.</text>
</comment>